<proteinExistence type="predicted"/>
<feature type="non-terminal residue" evidence="2">
    <location>
        <position position="56"/>
    </location>
</feature>
<organism evidence="2 3">
    <name type="scientific">Cirrhinus mrigala</name>
    <name type="common">Mrigala</name>
    <dbReference type="NCBI Taxonomy" id="683832"/>
    <lineage>
        <taxon>Eukaryota</taxon>
        <taxon>Metazoa</taxon>
        <taxon>Chordata</taxon>
        <taxon>Craniata</taxon>
        <taxon>Vertebrata</taxon>
        <taxon>Euteleostomi</taxon>
        <taxon>Actinopterygii</taxon>
        <taxon>Neopterygii</taxon>
        <taxon>Teleostei</taxon>
        <taxon>Ostariophysi</taxon>
        <taxon>Cypriniformes</taxon>
        <taxon>Cyprinidae</taxon>
        <taxon>Labeoninae</taxon>
        <taxon>Labeonini</taxon>
        <taxon>Cirrhinus</taxon>
    </lineage>
</organism>
<keyword evidence="1" id="KW-0812">Transmembrane</keyword>
<comment type="caution">
    <text evidence="2">The sequence shown here is derived from an EMBL/GenBank/DDBJ whole genome shotgun (WGS) entry which is preliminary data.</text>
</comment>
<gene>
    <name evidence="2" type="ORF">M9458_024683</name>
</gene>
<reference evidence="2 3" key="1">
    <citation type="submission" date="2024-05" db="EMBL/GenBank/DDBJ databases">
        <title>Genome sequencing and assembly of Indian major carp, Cirrhinus mrigala (Hamilton, 1822).</title>
        <authorList>
            <person name="Mohindra V."/>
            <person name="Chowdhury L.M."/>
            <person name="Lal K."/>
            <person name="Jena J.K."/>
        </authorList>
    </citation>
    <scope>NUCLEOTIDE SEQUENCE [LARGE SCALE GENOMIC DNA]</scope>
    <source>
        <strain evidence="2">CM1030</strain>
        <tissue evidence="2">Blood</tissue>
    </source>
</reference>
<keyword evidence="3" id="KW-1185">Reference proteome</keyword>
<accession>A0ABD0Q0K8</accession>
<evidence type="ECO:0000313" key="2">
    <source>
        <dbReference type="EMBL" id="KAL0179241.1"/>
    </source>
</evidence>
<name>A0ABD0Q0K8_CIRMR</name>
<keyword evidence="1" id="KW-1133">Transmembrane helix</keyword>
<dbReference type="EMBL" id="JAMKFB020000012">
    <property type="protein sequence ID" value="KAL0179241.1"/>
    <property type="molecule type" value="Genomic_DNA"/>
</dbReference>
<dbReference type="AlphaFoldDB" id="A0ABD0Q0K8"/>
<evidence type="ECO:0000313" key="3">
    <source>
        <dbReference type="Proteomes" id="UP001529510"/>
    </source>
</evidence>
<keyword evidence="1" id="KW-0472">Membrane</keyword>
<protein>
    <submittedName>
        <fullName evidence="2">Uncharacterized protein</fullName>
    </submittedName>
</protein>
<sequence>LLGQVVQAVIDYQLWQDRSTEVVFTLHHIPLLVWLLVSLSIVLVVLINEAVKLHEI</sequence>
<evidence type="ECO:0000256" key="1">
    <source>
        <dbReference type="SAM" id="Phobius"/>
    </source>
</evidence>
<feature type="transmembrane region" description="Helical" evidence="1">
    <location>
        <begin position="31"/>
        <end position="51"/>
    </location>
</feature>
<dbReference type="Proteomes" id="UP001529510">
    <property type="component" value="Unassembled WGS sequence"/>
</dbReference>
<feature type="non-terminal residue" evidence="2">
    <location>
        <position position="1"/>
    </location>
</feature>